<protein>
    <recommendedName>
        <fullName evidence="3">Ataxin-10 domain-containing protein</fullName>
    </recommendedName>
</protein>
<feature type="domain" description="Ataxin-10" evidence="3">
    <location>
        <begin position="392"/>
        <end position="485"/>
    </location>
</feature>
<gene>
    <name evidence="4" type="ORF">CDL12_08538</name>
</gene>
<dbReference type="EMBL" id="NKXS01001400">
    <property type="protein sequence ID" value="PIN18781.1"/>
    <property type="molecule type" value="Genomic_DNA"/>
</dbReference>
<dbReference type="AlphaFoldDB" id="A0A2G9HMN7"/>
<dbReference type="GO" id="GO:0051301">
    <property type="term" value="P:cell division"/>
    <property type="evidence" value="ECO:0007669"/>
    <property type="project" value="UniProtKB-KW"/>
</dbReference>
<dbReference type="InterPro" id="IPR019156">
    <property type="entry name" value="Ataxin-10_domain"/>
</dbReference>
<dbReference type="STRING" id="429701.A0A2G9HMN7"/>
<dbReference type="Pfam" id="PF09759">
    <property type="entry name" value="Atx10homo_assoc"/>
    <property type="match status" value="1"/>
</dbReference>
<evidence type="ECO:0000256" key="1">
    <source>
        <dbReference type="ARBA" id="ARBA00022618"/>
    </source>
</evidence>
<dbReference type="Gene3D" id="1.25.10.10">
    <property type="entry name" value="Leucine-rich Repeat Variant"/>
    <property type="match status" value="2"/>
</dbReference>
<sequence>MRSADDTKSRDFSVPDNVLEPLFVASNSSTLNEALNCLIEVAKTSDGRLDLSFKHILVPLLEICRSPLQRSGQELLLSIKLLRNLCAGEIKNQDLLVEQNGVQILSTLINSVISGYDNGILRMILQLLGNISLAGERHCLVVWRQFFPLQFLDIARVQRKEICDPLCMVIYTCSKGSNERFAELLADPGLDIIVEIIRTVSAAGFEEGWVRLLLSKICLEESCFWSVFSKLSPVADTENSDSNVSQINHFGAEQAFLLSFLSEILNEGTGDIVVSKEFSSCIFGILRNAFAIIDFSTKGTSSLPTGSPNIDVVGYTLSILRDISASDGPKVSNDNEKQDTVDILVSAGLIKFLITILRDLEPPAIIKKGMFQTEAESGTTIQPYKSCPYQGFRRDIVAVIGNCSYHKEHVQDEIRQQDGILLLLQQCVTDEDNPFLREWGIWSMRNVLEGNSENQRLVADLELQRSVDVPEIAGLGLRVEVDPKTRRPKLVNTT</sequence>
<reference evidence="5" key="1">
    <citation type="journal article" date="2018" name="Gigascience">
        <title>Genome assembly of the Pink Ipe (Handroanthus impetiginosus, Bignoniaceae), a highly valued, ecologically keystone Neotropical timber forest tree.</title>
        <authorList>
            <person name="Silva-Junior O.B."/>
            <person name="Grattapaglia D."/>
            <person name="Novaes E."/>
            <person name="Collevatti R.G."/>
        </authorList>
    </citation>
    <scope>NUCLEOTIDE SEQUENCE [LARGE SCALE GENOMIC DNA]</scope>
    <source>
        <strain evidence="5">cv. UFG-1</strain>
    </source>
</reference>
<dbReference type="GO" id="GO:0005829">
    <property type="term" value="C:cytosol"/>
    <property type="evidence" value="ECO:0007669"/>
    <property type="project" value="TreeGrafter"/>
</dbReference>
<dbReference type="PANTHER" id="PTHR13255">
    <property type="entry name" value="ATAXIN-10"/>
    <property type="match status" value="1"/>
</dbReference>
<evidence type="ECO:0000313" key="4">
    <source>
        <dbReference type="EMBL" id="PIN18781.1"/>
    </source>
</evidence>
<organism evidence="4 5">
    <name type="scientific">Handroanthus impetiginosus</name>
    <dbReference type="NCBI Taxonomy" id="429701"/>
    <lineage>
        <taxon>Eukaryota</taxon>
        <taxon>Viridiplantae</taxon>
        <taxon>Streptophyta</taxon>
        <taxon>Embryophyta</taxon>
        <taxon>Tracheophyta</taxon>
        <taxon>Spermatophyta</taxon>
        <taxon>Magnoliopsida</taxon>
        <taxon>eudicotyledons</taxon>
        <taxon>Gunneridae</taxon>
        <taxon>Pentapetalae</taxon>
        <taxon>asterids</taxon>
        <taxon>lamiids</taxon>
        <taxon>Lamiales</taxon>
        <taxon>Bignoniaceae</taxon>
        <taxon>Crescentiina</taxon>
        <taxon>Tabebuia alliance</taxon>
        <taxon>Handroanthus</taxon>
    </lineage>
</organism>
<proteinExistence type="predicted"/>
<evidence type="ECO:0000259" key="3">
    <source>
        <dbReference type="Pfam" id="PF09759"/>
    </source>
</evidence>
<keyword evidence="1" id="KW-0132">Cell division</keyword>
<dbReference type="Proteomes" id="UP000231279">
    <property type="component" value="Unassembled WGS sequence"/>
</dbReference>
<name>A0A2G9HMN7_9LAMI</name>
<dbReference type="OrthoDB" id="379794at2759"/>
<evidence type="ECO:0000256" key="2">
    <source>
        <dbReference type="ARBA" id="ARBA00023306"/>
    </source>
</evidence>
<dbReference type="InterPro" id="IPR016024">
    <property type="entry name" value="ARM-type_fold"/>
</dbReference>
<evidence type="ECO:0000313" key="5">
    <source>
        <dbReference type="Proteomes" id="UP000231279"/>
    </source>
</evidence>
<dbReference type="PANTHER" id="PTHR13255:SF0">
    <property type="entry name" value="ATAXIN-10"/>
    <property type="match status" value="1"/>
</dbReference>
<dbReference type="SUPFAM" id="SSF48371">
    <property type="entry name" value="ARM repeat"/>
    <property type="match status" value="1"/>
</dbReference>
<accession>A0A2G9HMN7</accession>
<keyword evidence="2" id="KW-0131">Cell cycle</keyword>
<dbReference type="InterPro" id="IPR051374">
    <property type="entry name" value="Ataxin-10/CTR86_families"/>
</dbReference>
<dbReference type="InterPro" id="IPR011989">
    <property type="entry name" value="ARM-like"/>
</dbReference>
<keyword evidence="5" id="KW-1185">Reference proteome</keyword>
<comment type="caution">
    <text evidence="4">The sequence shown here is derived from an EMBL/GenBank/DDBJ whole genome shotgun (WGS) entry which is preliminary data.</text>
</comment>